<organism evidence="1 2">
    <name type="scientific">Entomomonas moraniae</name>
    <dbReference type="NCBI Taxonomy" id="2213226"/>
    <lineage>
        <taxon>Bacteria</taxon>
        <taxon>Pseudomonadati</taxon>
        <taxon>Pseudomonadota</taxon>
        <taxon>Gammaproteobacteria</taxon>
        <taxon>Pseudomonadales</taxon>
        <taxon>Pseudomonadaceae</taxon>
        <taxon>Entomomonas</taxon>
    </lineage>
</organism>
<protein>
    <submittedName>
        <fullName evidence="1">Uncharacterized protein</fullName>
    </submittedName>
</protein>
<proteinExistence type="predicted"/>
<reference evidence="2" key="1">
    <citation type="submission" date="2018-06" db="EMBL/GenBank/DDBJ databases">
        <title>Complete genome of Pseudomonas insecticola strain QZS01.</title>
        <authorList>
            <person name="Wang J."/>
            <person name="Su Q."/>
        </authorList>
    </citation>
    <scope>NUCLEOTIDE SEQUENCE [LARGE SCALE GENOMIC DNA]</scope>
    <source>
        <strain evidence="2">QZS01</strain>
    </source>
</reference>
<evidence type="ECO:0000313" key="1">
    <source>
        <dbReference type="EMBL" id="AZS49983.1"/>
    </source>
</evidence>
<evidence type="ECO:0000313" key="2">
    <source>
        <dbReference type="Proteomes" id="UP000273143"/>
    </source>
</evidence>
<name>A0A3Q9JKM7_9GAMM</name>
<sequence length="60" mass="6716">MIVKLLITVLIISYLAGCTNKQVVTEVKIVYIKLPVIMHVNGTQSKNASLRQTVSYLNVR</sequence>
<keyword evidence="2" id="KW-1185">Reference proteome</keyword>
<accession>A0A3Q9JKM7</accession>
<dbReference type="EMBL" id="CP029822">
    <property type="protein sequence ID" value="AZS49983.1"/>
    <property type="molecule type" value="Genomic_DNA"/>
</dbReference>
<gene>
    <name evidence="1" type="ORF">DM558_03965</name>
</gene>
<dbReference type="KEGG" id="emo:DM558_03965"/>
<dbReference type="AlphaFoldDB" id="A0A3Q9JKM7"/>
<dbReference type="Proteomes" id="UP000273143">
    <property type="component" value="Chromosome"/>
</dbReference>